<keyword evidence="2" id="KW-1185">Reference proteome</keyword>
<organism evidence="1 2">
    <name type="scientific">Chitinophaga japonensis</name>
    <name type="common">Flexibacter japonensis</name>
    <dbReference type="NCBI Taxonomy" id="104662"/>
    <lineage>
        <taxon>Bacteria</taxon>
        <taxon>Pseudomonadati</taxon>
        <taxon>Bacteroidota</taxon>
        <taxon>Chitinophagia</taxon>
        <taxon>Chitinophagales</taxon>
        <taxon>Chitinophagaceae</taxon>
        <taxon>Chitinophaga</taxon>
    </lineage>
</organism>
<dbReference type="EMBL" id="VLLG01000003">
    <property type="protein sequence ID" value="TWI89168.1"/>
    <property type="molecule type" value="Genomic_DNA"/>
</dbReference>
<proteinExistence type="predicted"/>
<gene>
    <name evidence="1" type="ORF">LX66_3262</name>
</gene>
<dbReference type="Proteomes" id="UP000316778">
    <property type="component" value="Unassembled WGS sequence"/>
</dbReference>
<dbReference type="AlphaFoldDB" id="A0A562T7F6"/>
<evidence type="ECO:0000313" key="1">
    <source>
        <dbReference type="EMBL" id="TWI89168.1"/>
    </source>
</evidence>
<comment type="caution">
    <text evidence="1">The sequence shown here is derived from an EMBL/GenBank/DDBJ whole genome shotgun (WGS) entry which is preliminary data.</text>
</comment>
<accession>A0A562T7F6</accession>
<reference evidence="1 2" key="1">
    <citation type="journal article" date="2013" name="Stand. Genomic Sci.">
        <title>Genomic Encyclopedia of Type Strains, Phase I: The one thousand microbial genomes (KMG-I) project.</title>
        <authorList>
            <person name="Kyrpides N.C."/>
            <person name="Woyke T."/>
            <person name="Eisen J.A."/>
            <person name="Garrity G."/>
            <person name="Lilburn T.G."/>
            <person name="Beck B.J."/>
            <person name="Whitman W.B."/>
            <person name="Hugenholtz P."/>
            <person name="Klenk H.P."/>
        </authorList>
    </citation>
    <scope>NUCLEOTIDE SEQUENCE [LARGE SCALE GENOMIC DNA]</scope>
    <source>
        <strain evidence="1 2">DSM 13484</strain>
    </source>
</reference>
<evidence type="ECO:0000313" key="2">
    <source>
        <dbReference type="Proteomes" id="UP000316778"/>
    </source>
</evidence>
<dbReference type="RefSeq" id="WP_145715287.1">
    <property type="nucleotide sequence ID" value="NZ_BAAAFY010000001.1"/>
</dbReference>
<protein>
    <submittedName>
        <fullName evidence="1">Uncharacterized protein</fullName>
    </submittedName>
</protein>
<sequence>MRKVILLLLLCLLVLAFSIGRDHSLLSPPPETEELRPEMVPLYLVTFSIPGEIMKKRCASAIGFRQIGL</sequence>
<name>A0A562T7F6_CHIJA</name>